<dbReference type="AlphaFoldDB" id="A0A6G1KRY7"/>
<accession>A0A6G1KRY7</accession>
<dbReference type="EMBL" id="MU005764">
    <property type="protein sequence ID" value="KAF2715656.1"/>
    <property type="molecule type" value="Genomic_DNA"/>
</dbReference>
<keyword evidence="2" id="KW-1185">Reference proteome</keyword>
<name>A0A6G1KRY7_9PLEO</name>
<protein>
    <submittedName>
        <fullName evidence="1">Uncharacterized protein</fullName>
    </submittedName>
</protein>
<proteinExistence type="predicted"/>
<dbReference type="Proteomes" id="UP000799428">
    <property type="component" value="Unassembled WGS sequence"/>
</dbReference>
<evidence type="ECO:0000313" key="2">
    <source>
        <dbReference type="Proteomes" id="UP000799428"/>
    </source>
</evidence>
<sequence length="55" mass="6517">MPHSRQLRRHVVSNGFLGSVFVSSFVCRLTEFYFSIKHDCNEHEPDKLWSSVIRH</sequence>
<evidence type="ECO:0000313" key="1">
    <source>
        <dbReference type="EMBL" id="KAF2715656.1"/>
    </source>
</evidence>
<organism evidence="1 2">
    <name type="scientific">Pleomassaria siparia CBS 279.74</name>
    <dbReference type="NCBI Taxonomy" id="1314801"/>
    <lineage>
        <taxon>Eukaryota</taxon>
        <taxon>Fungi</taxon>
        <taxon>Dikarya</taxon>
        <taxon>Ascomycota</taxon>
        <taxon>Pezizomycotina</taxon>
        <taxon>Dothideomycetes</taxon>
        <taxon>Pleosporomycetidae</taxon>
        <taxon>Pleosporales</taxon>
        <taxon>Pleomassariaceae</taxon>
        <taxon>Pleomassaria</taxon>
    </lineage>
</organism>
<gene>
    <name evidence="1" type="ORF">K504DRAFT_457806</name>
</gene>
<reference evidence="1" key="1">
    <citation type="journal article" date="2020" name="Stud. Mycol.">
        <title>101 Dothideomycetes genomes: a test case for predicting lifestyles and emergence of pathogens.</title>
        <authorList>
            <person name="Haridas S."/>
            <person name="Albert R."/>
            <person name="Binder M."/>
            <person name="Bloem J."/>
            <person name="Labutti K."/>
            <person name="Salamov A."/>
            <person name="Andreopoulos B."/>
            <person name="Baker S."/>
            <person name="Barry K."/>
            <person name="Bills G."/>
            <person name="Bluhm B."/>
            <person name="Cannon C."/>
            <person name="Castanera R."/>
            <person name="Culley D."/>
            <person name="Daum C."/>
            <person name="Ezra D."/>
            <person name="Gonzalez J."/>
            <person name="Henrissat B."/>
            <person name="Kuo A."/>
            <person name="Liang C."/>
            <person name="Lipzen A."/>
            <person name="Lutzoni F."/>
            <person name="Magnuson J."/>
            <person name="Mondo S."/>
            <person name="Nolan M."/>
            <person name="Ohm R."/>
            <person name="Pangilinan J."/>
            <person name="Park H.-J."/>
            <person name="Ramirez L."/>
            <person name="Alfaro M."/>
            <person name="Sun H."/>
            <person name="Tritt A."/>
            <person name="Yoshinaga Y."/>
            <person name="Zwiers L.-H."/>
            <person name="Turgeon B."/>
            <person name="Goodwin S."/>
            <person name="Spatafora J."/>
            <person name="Crous P."/>
            <person name="Grigoriev I."/>
        </authorList>
    </citation>
    <scope>NUCLEOTIDE SEQUENCE</scope>
    <source>
        <strain evidence="1">CBS 279.74</strain>
    </source>
</reference>